<reference evidence="3 4" key="2">
    <citation type="journal article" date="2021" name="Curr. Genet.">
        <title>Genetic response to nitrogen starvation in the aggressive Eucalyptus foliar pathogen Teratosphaeria destructans.</title>
        <authorList>
            <person name="Havenga M."/>
            <person name="Wingfield B.D."/>
            <person name="Wingfield M.J."/>
            <person name="Dreyer L.L."/>
            <person name="Roets F."/>
            <person name="Aylward J."/>
        </authorList>
    </citation>
    <scope>NUCLEOTIDE SEQUENCE [LARGE SCALE GENOMIC DNA]</scope>
    <source>
        <strain evidence="3">CMW44962</strain>
    </source>
</reference>
<dbReference type="GO" id="GO:0006891">
    <property type="term" value="P:intra-Golgi vesicle-mediated transport"/>
    <property type="evidence" value="ECO:0007669"/>
    <property type="project" value="InterPro"/>
</dbReference>
<dbReference type="GO" id="GO:0005802">
    <property type="term" value="C:trans-Golgi network"/>
    <property type="evidence" value="ECO:0007669"/>
    <property type="project" value="TreeGrafter"/>
</dbReference>
<feature type="compositionally biased region" description="Polar residues" evidence="1">
    <location>
        <begin position="457"/>
        <end position="470"/>
    </location>
</feature>
<dbReference type="Proteomes" id="UP001138500">
    <property type="component" value="Unassembled WGS sequence"/>
</dbReference>
<proteinExistence type="predicted"/>
<dbReference type="OrthoDB" id="5345392at2759"/>
<evidence type="ECO:0000313" key="4">
    <source>
        <dbReference type="Proteomes" id="UP001138500"/>
    </source>
</evidence>
<gene>
    <name evidence="3" type="ORF">Tdes44962_MAKER08507</name>
</gene>
<comment type="caution">
    <text evidence="3">The sequence shown here is derived from an EMBL/GenBank/DDBJ whole genome shotgun (WGS) entry which is preliminary data.</text>
</comment>
<dbReference type="InterPro" id="IPR055420">
    <property type="entry name" value="IgD3_Trs65"/>
</dbReference>
<keyword evidence="4" id="KW-1185">Reference proteome</keyword>
<evidence type="ECO:0000259" key="2">
    <source>
        <dbReference type="Pfam" id="PF12735"/>
    </source>
</evidence>
<dbReference type="AlphaFoldDB" id="A0A9W7W4H4"/>
<dbReference type="EMBL" id="RIBY02000902">
    <property type="protein sequence ID" value="KAH9835515.1"/>
    <property type="molecule type" value="Genomic_DNA"/>
</dbReference>
<dbReference type="InterPro" id="IPR024662">
    <property type="entry name" value="Trs65"/>
</dbReference>
<feature type="compositionally biased region" description="Polar residues" evidence="1">
    <location>
        <begin position="393"/>
        <end position="403"/>
    </location>
</feature>
<feature type="domain" description="Trafficking protein particle complex II-specific subunit 65 IgD3" evidence="2">
    <location>
        <begin position="403"/>
        <end position="557"/>
    </location>
</feature>
<dbReference type="PANTHER" id="PTHR28159">
    <property type="entry name" value="TRAFFICKING PROTEIN PARTICLE COMPLEX II-SPECIFIC SUBUNIT 65"/>
    <property type="match status" value="1"/>
</dbReference>
<feature type="region of interest" description="Disordered" evidence="1">
    <location>
        <begin position="360"/>
        <end position="415"/>
    </location>
</feature>
<name>A0A9W7W4H4_9PEZI</name>
<organism evidence="3 4">
    <name type="scientific">Teratosphaeria destructans</name>
    <dbReference type="NCBI Taxonomy" id="418781"/>
    <lineage>
        <taxon>Eukaryota</taxon>
        <taxon>Fungi</taxon>
        <taxon>Dikarya</taxon>
        <taxon>Ascomycota</taxon>
        <taxon>Pezizomycotina</taxon>
        <taxon>Dothideomycetes</taxon>
        <taxon>Dothideomycetidae</taxon>
        <taxon>Mycosphaerellales</taxon>
        <taxon>Teratosphaeriaceae</taxon>
        <taxon>Teratosphaeria</taxon>
    </lineage>
</organism>
<dbReference type="GO" id="GO:1990071">
    <property type="term" value="C:TRAPPII protein complex"/>
    <property type="evidence" value="ECO:0007669"/>
    <property type="project" value="InterPro"/>
</dbReference>
<sequence>MADRDFKTRFETLLDGAVLDVAVLQATDVSLDELLAGGSLERLRNAPTRKNVFFDEHSKITIVLKATAAEDDLRRLLPNLEVVLAAHATDAVPQGTGNTASAPGTLHVVSQIIAGAAYDRLLSVDDLSFVVWQATLHLVWPRARLQRPTIYFTANLSSAVQPSTDVVSAEATELKPFEPLPANVLAPLNRVPEFEGKDIHLSADRITKVAPKAPKKVDAVKPIRGASKQAFPMMAAMFVRIKSTTLPDSSVASLHVEASRNISGNLVVDDLRLVVPDPDAKQKAVAAADQAAREGRVGPAVTDVELKTLQPMTQRDLPIRMSAGDETILLYQIEANTTKLYVSVKATLSLDQGTPVKLDMTSEASERSTPLPASTDTQYQWSRPAKHDATPRHVSSTSAQKPQTIDDKDTPPSTGSITIYFTAPATTLKGDKFVVKIKCVNSTKRPRHLTIVPVHQRSAQSTRPKQPSSDAKSEINPVAGIFDASLRPSSAPAQVQPKVVCLTPDVRIGPLVPGASYDTQVIFRTTSDGVLELSPLRVIDLETKQTVDVWDLPDVVALESDAETSRQPARTTKILGDVKPSEDQRFVAWRQFEEESFTKKLTLEK</sequence>
<feature type="region of interest" description="Disordered" evidence="1">
    <location>
        <begin position="455"/>
        <end position="474"/>
    </location>
</feature>
<protein>
    <submittedName>
        <fullName evidence="3">TRAPP trafficking subunit Trs65</fullName>
    </submittedName>
</protein>
<feature type="compositionally biased region" description="Polar residues" evidence="1">
    <location>
        <begin position="367"/>
        <end position="381"/>
    </location>
</feature>
<dbReference type="PANTHER" id="PTHR28159:SF1">
    <property type="entry name" value="TRAFFICKING PROTEIN PARTICLE COMPLEX II-SPECIFIC SUBUNIT 65"/>
    <property type="match status" value="1"/>
</dbReference>
<dbReference type="Pfam" id="PF12735">
    <property type="entry name" value="IgD3_Trs65"/>
    <property type="match status" value="1"/>
</dbReference>
<evidence type="ECO:0000313" key="3">
    <source>
        <dbReference type="EMBL" id="KAH9835515.1"/>
    </source>
</evidence>
<reference evidence="3 4" key="1">
    <citation type="journal article" date="2018" name="IMA Fungus">
        <title>IMA Genome-F 10: Nine draft genome sequences of Claviceps purpurea s.lat., including C. arundinis, C. humidiphila, and C. cf. spartinae, pseudomolecules for the pitch canker pathogen Fusarium circinatum, draft genome of Davidsoniella eucalypti, Grosmannia galeiformis, Quambalaria eucalypti, and Teratosphaeria destructans.</title>
        <authorList>
            <person name="Wingfield B.D."/>
            <person name="Liu M."/>
            <person name="Nguyen H.D."/>
            <person name="Lane F.A."/>
            <person name="Morgan S.W."/>
            <person name="De Vos L."/>
            <person name="Wilken P.M."/>
            <person name="Duong T.A."/>
            <person name="Aylward J."/>
            <person name="Coetzee M.P."/>
            <person name="Dadej K."/>
            <person name="De Beer Z.W."/>
            <person name="Findlay W."/>
            <person name="Havenga M."/>
            <person name="Kolarik M."/>
            <person name="Menzies J.G."/>
            <person name="Naidoo K."/>
            <person name="Pochopski O."/>
            <person name="Shoukouhi P."/>
            <person name="Santana Q.C."/>
            <person name="Seifert K.A."/>
            <person name="Soal N."/>
            <person name="Steenkamp E.T."/>
            <person name="Tatham C.T."/>
            <person name="van der Nest M.A."/>
            <person name="Wingfield M.J."/>
        </authorList>
    </citation>
    <scope>NUCLEOTIDE SEQUENCE [LARGE SCALE GENOMIC DNA]</scope>
    <source>
        <strain evidence="3">CMW44962</strain>
    </source>
</reference>
<accession>A0A9W7W4H4</accession>
<evidence type="ECO:0000256" key="1">
    <source>
        <dbReference type="SAM" id="MobiDB-lite"/>
    </source>
</evidence>